<keyword evidence="1" id="KW-1133">Transmembrane helix</keyword>
<evidence type="ECO:0000313" key="3">
    <source>
        <dbReference type="Proteomes" id="UP000005222"/>
    </source>
</evidence>
<dbReference type="HOGENOM" id="CLU_075335_1_1_1"/>
<keyword evidence="3" id="KW-1185">Reference proteome</keyword>
<dbReference type="PIRSF" id="PIRSF007138">
    <property type="entry name" value="FIG1"/>
    <property type="match status" value="1"/>
</dbReference>
<dbReference type="OrthoDB" id="4089394at2759"/>
<dbReference type="STRING" id="559304.G8YCB2"/>
<name>G8YCB2_PICSO</name>
<evidence type="ECO:0000313" key="2">
    <source>
        <dbReference type="EMBL" id="CCE82593.1"/>
    </source>
</evidence>
<dbReference type="GO" id="GO:0043332">
    <property type="term" value="C:mating projection tip"/>
    <property type="evidence" value="ECO:0007669"/>
    <property type="project" value="TreeGrafter"/>
</dbReference>
<protein>
    <submittedName>
        <fullName evidence="2">Piso0_002325 protein</fullName>
    </submittedName>
</protein>
<dbReference type="InterPro" id="IPR033481">
    <property type="entry name" value="Dni1/Fig1"/>
</dbReference>
<dbReference type="eggNOG" id="ENOG502QUDU">
    <property type="taxonomic scope" value="Eukaryota"/>
</dbReference>
<keyword evidence="1" id="KW-0812">Transmembrane</keyword>
<sequence>MLILFLIKKLPKLLVLLLLIIDVFLLGFLLAGCYSSSSTYSSVYLAKVQYNSSSNLFDNVKAAYKSQNSSTELSTMSLKIGYVGVCVDASNKTTCTSYGELSSLSEYAGISIIPTTSKSKTRQIDLINIVQTFRDVCYANVLIASIILTLLLLLIHFWTIIPLVPGKHLSRKICCFLSAANVLLWGLGSMLQHEATKAASKLLGPASMTVLSVTVGRRAEAMTWTAFTFLLIICIGAIFTYIYELKREIREIEPKF</sequence>
<accession>G8YCB2</accession>
<dbReference type="PANTHER" id="PTHR28092">
    <property type="entry name" value="FACTOR-INDUCED GENE 1 PROTEIN"/>
    <property type="match status" value="1"/>
</dbReference>
<reference evidence="2 3" key="1">
    <citation type="journal article" date="2012" name="G3 (Bethesda)">
        <title>Pichia sorbitophila, an interspecies yeast hybrid reveals early steps of genome resolution following polyploidization.</title>
        <authorList>
            <person name="Leh Louis V."/>
            <person name="Despons L."/>
            <person name="Friedrich A."/>
            <person name="Martin T."/>
            <person name="Durrens P."/>
            <person name="Casaregola S."/>
            <person name="Neuveglise C."/>
            <person name="Fairhead C."/>
            <person name="Marck C."/>
            <person name="Cruz J.A."/>
            <person name="Straub M.L."/>
            <person name="Kugler V."/>
            <person name="Sacerdot C."/>
            <person name="Uzunov Z."/>
            <person name="Thierry A."/>
            <person name="Weiss S."/>
            <person name="Bleykasten C."/>
            <person name="De Montigny J."/>
            <person name="Jacques N."/>
            <person name="Jung P."/>
            <person name="Lemaire M."/>
            <person name="Mallet S."/>
            <person name="Morel G."/>
            <person name="Richard G.F."/>
            <person name="Sarkar A."/>
            <person name="Savel G."/>
            <person name="Schacherer J."/>
            <person name="Seret M.L."/>
            <person name="Talla E."/>
            <person name="Samson G."/>
            <person name="Jubin C."/>
            <person name="Poulain J."/>
            <person name="Vacherie B."/>
            <person name="Barbe V."/>
            <person name="Pelletier E."/>
            <person name="Sherman D.J."/>
            <person name="Westhof E."/>
            <person name="Weissenbach J."/>
            <person name="Baret P.V."/>
            <person name="Wincker P."/>
            <person name="Gaillardin C."/>
            <person name="Dujon B."/>
            <person name="Souciet J.L."/>
        </authorList>
    </citation>
    <scope>NUCLEOTIDE SEQUENCE [LARGE SCALE GENOMIC DNA]</scope>
    <source>
        <strain evidence="3">ATCC MYA-4447 / BCRC 22081 / CBS 7064 / NBRC 10061 / NRRL Y-12695</strain>
    </source>
</reference>
<dbReference type="InterPro" id="IPR016509">
    <property type="entry name" value="Fig1"/>
</dbReference>
<dbReference type="GO" id="GO:0000747">
    <property type="term" value="P:conjugation with cellular fusion"/>
    <property type="evidence" value="ECO:0007669"/>
    <property type="project" value="TreeGrafter"/>
</dbReference>
<dbReference type="GO" id="GO:0016020">
    <property type="term" value="C:membrane"/>
    <property type="evidence" value="ECO:0007669"/>
    <property type="project" value="InterPro"/>
</dbReference>
<dbReference type="Pfam" id="PF12351">
    <property type="entry name" value="Fig1"/>
    <property type="match status" value="1"/>
</dbReference>
<dbReference type="OMA" id="WHKSTHY"/>
<dbReference type="AlphaFoldDB" id="G8YCB2"/>
<feature type="transmembrane region" description="Helical" evidence="1">
    <location>
        <begin position="138"/>
        <end position="161"/>
    </location>
</feature>
<gene>
    <name evidence="2" type="primary">Piso0_002325</name>
    <name evidence="2" type="ORF">GNLVRS01_PISO0J09579g</name>
</gene>
<dbReference type="FunCoup" id="G8YCB2">
    <property type="interactions" value="39"/>
</dbReference>
<evidence type="ECO:0000256" key="1">
    <source>
        <dbReference type="SAM" id="Phobius"/>
    </source>
</evidence>
<dbReference type="EMBL" id="FO082050">
    <property type="protein sequence ID" value="CCE82593.1"/>
    <property type="molecule type" value="Genomic_DNA"/>
</dbReference>
<dbReference type="PANTHER" id="PTHR28092:SF1">
    <property type="entry name" value="FACTOR-INDUCED GENE 1 PROTEIN"/>
    <property type="match status" value="1"/>
</dbReference>
<organism evidence="2 3">
    <name type="scientific">Pichia sorbitophila (strain ATCC MYA-4447 / BCRC 22081 / CBS 7064 / NBRC 10061 / NRRL Y-12695)</name>
    <name type="common">Hybrid yeast</name>
    <dbReference type="NCBI Taxonomy" id="559304"/>
    <lineage>
        <taxon>Eukaryota</taxon>
        <taxon>Fungi</taxon>
        <taxon>Dikarya</taxon>
        <taxon>Ascomycota</taxon>
        <taxon>Saccharomycotina</taxon>
        <taxon>Pichiomycetes</taxon>
        <taxon>Debaryomycetaceae</taxon>
        <taxon>Millerozyma</taxon>
    </lineage>
</organism>
<feature type="transmembrane region" description="Helical" evidence="1">
    <location>
        <begin position="221"/>
        <end position="243"/>
    </location>
</feature>
<keyword evidence="1" id="KW-0472">Membrane</keyword>
<dbReference type="InParanoid" id="G8YCB2"/>
<dbReference type="Proteomes" id="UP000005222">
    <property type="component" value="Chromosome J"/>
</dbReference>
<proteinExistence type="predicted"/>